<reference evidence="1" key="1">
    <citation type="submission" date="2022-12" db="EMBL/GenBank/DDBJ databases">
        <title>Marinomonas 15G1-11 sp. nov, isolated from marine algae.</title>
        <authorList>
            <person name="Butt M."/>
            <person name="Choi D.G."/>
            <person name="Kim J.M."/>
            <person name="Lee J.K."/>
            <person name="Baek J.H."/>
            <person name="Jeon C.O."/>
        </authorList>
    </citation>
    <scope>NUCLEOTIDE SEQUENCE</scope>
    <source>
        <strain evidence="1">15G1-11</strain>
    </source>
</reference>
<dbReference type="Pfam" id="PF06853">
    <property type="entry name" value="DUF1249"/>
    <property type="match status" value="1"/>
</dbReference>
<dbReference type="PANTHER" id="PTHR38774:SF1">
    <property type="entry name" value="CYTOPLASMIC PROTEIN"/>
    <property type="match status" value="1"/>
</dbReference>
<proteinExistence type="predicted"/>
<evidence type="ECO:0000313" key="2">
    <source>
        <dbReference type="Proteomes" id="UP001149719"/>
    </source>
</evidence>
<organism evidence="1 2">
    <name type="scientific">Marinomonas phaeophyticola</name>
    <dbReference type="NCBI Taxonomy" id="3004091"/>
    <lineage>
        <taxon>Bacteria</taxon>
        <taxon>Pseudomonadati</taxon>
        <taxon>Pseudomonadota</taxon>
        <taxon>Gammaproteobacteria</taxon>
        <taxon>Oceanospirillales</taxon>
        <taxon>Oceanospirillaceae</taxon>
        <taxon>Marinomonas</taxon>
    </lineage>
</organism>
<dbReference type="Proteomes" id="UP001149719">
    <property type="component" value="Unassembled WGS sequence"/>
</dbReference>
<dbReference type="InterPro" id="IPR009659">
    <property type="entry name" value="DUF1249"/>
</dbReference>
<dbReference type="RefSeq" id="WP_269123816.1">
    <property type="nucleotide sequence ID" value="NZ_JAPUBN010000011.1"/>
</dbReference>
<keyword evidence="2" id="KW-1185">Reference proteome</keyword>
<accession>A0ABT4JSC3</accession>
<comment type="caution">
    <text evidence="1">The sequence shown here is derived from an EMBL/GenBank/DDBJ whole genome shotgun (WGS) entry which is preliminary data.</text>
</comment>
<gene>
    <name evidence="1" type="ORF">O1D97_06080</name>
</gene>
<evidence type="ECO:0000313" key="1">
    <source>
        <dbReference type="EMBL" id="MCZ2721228.1"/>
    </source>
</evidence>
<name>A0ABT4JSC3_9GAMM</name>
<dbReference type="PANTHER" id="PTHR38774">
    <property type="entry name" value="CYTOPLASMIC PROTEIN-RELATED"/>
    <property type="match status" value="1"/>
</dbReference>
<dbReference type="EMBL" id="JAPUBN010000011">
    <property type="protein sequence ID" value="MCZ2721228.1"/>
    <property type="molecule type" value="Genomic_DNA"/>
</dbReference>
<sequence>MRQSYVPDLSNLQLLGELNYRRVGKLMRTQEDQAEWLFEVHSAGAQESRLSLTLVSESQYTSELKLEFGHLGETALLFDPKVSMTVRLYHDVGLAEITDGHRQYQGSYPYPNDAMLHKDEKFRLNQQLSDLLELCLKHGHRRINSFDFQHA</sequence>
<protein>
    <submittedName>
        <fullName evidence="1">DUF1249 domain-containing protein</fullName>
    </submittedName>
</protein>